<feature type="region of interest" description="Disordered" evidence="1">
    <location>
        <begin position="157"/>
        <end position="186"/>
    </location>
</feature>
<evidence type="ECO:0000256" key="1">
    <source>
        <dbReference type="SAM" id="MobiDB-lite"/>
    </source>
</evidence>
<name>A0ABQ3PKI1_9ACTN</name>
<dbReference type="Proteomes" id="UP001052739">
    <property type="component" value="Unassembled WGS sequence"/>
</dbReference>
<comment type="caution">
    <text evidence="2">The sequence shown here is derived from an EMBL/GenBank/DDBJ whole genome shotgun (WGS) entry which is preliminary data.</text>
</comment>
<keyword evidence="3" id="KW-1185">Reference proteome</keyword>
<accession>A0ABQ3PKI1</accession>
<dbReference type="EMBL" id="BNDW01000078">
    <property type="protein sequence ID" value="GHI25535.1"/>
    <property type="molecule type" value="Genomic_DNA"/>
</dbReference>
<organism evidence="2 3">
    <name type="scientific">Streptomyces hydrogenans</name>
    <dbReference type="NCBI Taxonomy" id="1873719"/>
    <lineage>
        <taxon>Bacteria</taxon>
        <taxon>Bacillati</taxon>
        <taxon>Actinomycetota</taxon>
        <taxon>Actinomycetes</taxon>
        <taxon>Kitasatosporales</taxon>
        <taxon>Streptomycetaceae</taxon>
        <taxon>Streptomyces</taxon>
    </lineage>
</organism>
<evidence type="ECO:0000313" key="3">
    <source>
        <dbReference type="Proteomes" id="UP001052739"/>
    </source>
</evidence>
<evidence type="ECO:0000313" key="2">
    <source>
        <dbReference type="EMBL" id="GHI25535.1"/>
    </source>
</evidence>
<gene>
    <name evidence="2" type="ORF">Shyd_69060</name>
</gene>
<protein>
    <recommendedName>
        <fullName evidence="4">N-acetyltransferase domain-containing protein</fullName>
    </recommendedName>
</protein>
<sequence>MGSPRTVRQGGSLWARLVGAFRGTGEPAPVVAPNSLEWRVDPDTETWWHQPPVVPAGMQEVQVRAPDGYDFARLVWQVCDLCRLGLVAKIRVTRPWQHHGYGTRMMRLALNGRSGYSWSTTPQSEDGRAFFPVVAEAINVAAARPVRPVRAHAREGAPVLSAGPAARSPSQLTPPLHTRLGPCRTR</sequence>
<reference evidence="2" key="1">
    <citation type="submission" date="2024-05" db="EMBL/GenBank/DDBJ databases">
        <title>Whole genome shotgun sequence of Streptomyces hydrogenans NBRC 13475.</title>
        <authorList>
            <person name="Komaki H."/>
            <person name="Tamura T."/>
        </authorList>
    </citation>
    <scope>NUCLEOTIDE SEQUENCE</scope>
    <source>
        <strain evidence="2">NBRC 13475</strain>
    </source>
</reference>
<proteinExistence type="predicted"/>
<evidence type="ECO:0008006" key="4">
    <source>
        <dbReference type="Google" id="ProtNLM"/>
    </source>
</evidence>